<keyword evidence="2" id="KW-1185">Reference proteome</keyword>
<gene>
    <name evidence="1" type="ORF">O185_00670</name>
</gene>
<dbReference type="AlphaFoldDB" id="U7R594"/>
<sequence>MAVNYYPPISSGIFYISLCYSNSLENKFI</sequence>
<dbReference type="EMBL" id="AXDT01000008">
    <property type="protein sequence ID" value="ERT15003.1"/>
    <property type="molecule type" value="Genomic_DNA"/>
</dbReference>
<name>U7R594_PHOTE</name>
<evidence type="ECO:0000313" key="1">
    <source>
        <dbReference type="EMBL" id="ERT15003.1"/>
    </source>
</evidence>
<accession>U7R594</accession>
<organism evidence="1 2">
    <name type="scientific">Photorhabdus temperata J3</name>
    <dbReference type="NCBI Taxonomy" id="1389415"/>
    <lineage>
        <taxon>Bacteria</taxon>
        <taxon>Pseudomonadati</taxon>
        <taxon>Pseudomonadota</taxon>
        <taxon>Gammaproteobacteria</taxon>
        <taxon>Enterobacterales</taxon>
        <taxon>Morganellaceae</taxon>
        <taxon>Photorhabdus</taxon>
    </lineage>
</organism>
<dbReference type="Proteomes" id="UP000017133">
    <property type="component" value="Unassembled WGS sequence"/>
</dbReference>
<reference evidence="1 2" key="1">
    <citation type="submission" date="2013-10" db="EMBL/GenBank/DDBJ databases">
        <title>Whole Genome Shotgun Sequence of Photorhabdus temperata J3.</title>
        <authorList>
            <person name="Park G.-S."/>
            <person name="Hong S.-J."/>
            <person name="Shin J.-H."/>
        </authorList>
    </citation>
    <scope>NUCLEOTIDE SEQUENCE [LARGE SCALE GENOMIC DNA]</scope>
    <source>
        <strain evidence="1 2">J3</strain>
    </source>
</reference>
<comment type="caution">
    <text evidence="1">The sequence shown here is derived from an EMBL/GenBank/DDBJ whole genome shotgun (WGS) entry which is preliminary data.</text>
</comment>
<proteinExistence type="predicted"/>
<evidence type="ECO:0000313" key="2">
    <source>
        <dbReference type="Proteomes" id="UP000017133"/>
    </source>
</evidence>
<protein>
    <submittedName>
        <fullName evidence="1">Uncharacterized protein</fullName>
    </submittedName>
</protein>